<sequence length="366" mass="37530">MVEAEIGNASCTGSYSCEESTGNIGDASCLGEFACIGNVSPIKNFSCRGSGACFQNSQVVGNNSCIGPSSCKMNSGSIGDNSCSSFGPSDDGSCAVNSGPIGSGSCNGFGACFNNTGTIGDNACNGYMACANNDKTIADNACEGRMACIGEEACANNTAPIGHASCFGWLSCYGNGGKIGTLVMNQTDVTDLPSGSCVGTIRNKTEALLMNKAEEFLGVCYHNKEEIGEGSCKNSVGGGEEMCSSNHGMIAGNACLDSGAEMLLQELVRALRVALQTQLTLVLTVVGGISHANQILDPSVMIHAIMADFHAMATKVQLAMVRFACQENLNTIGGGSCNNSFACCGNTESIAPETCNLERECSKCDA</sequence>
<proteinExistence type="predicted"/>
<dbReference type="Pfam" id="PF24646">
    <property type="entry name" value="DUF7640"/>
    <property type="match status" value="1"/>
</dbReference>
<dbReference type="PANTHER" id="PTHR22534">
    <property type="entry name" value="SRCR DOMAIN-CONTAINING PROTEIN"/>
    <property type="match status" value="1"/>
</dbReference>
<dbReference type="InterPro" id="IPR019524">
    <property type="entry name" value="B-solenoid_diatom-type"/>
</dbReference>
<comment type="caution">
    <text evidence="2">The sequence shown here is derived from an EMBL/GenBank/DDBJ whole genome shotgun (WGS) entry which is preliminary data.</text>
</comment>
<reference evidence="2 3" key="1">
    <citation type="journal article" date="2012" name="Genome Biol.">
        <title>Genome and low-iron response of an oceanic diatom adapted to chronic iron limitation.</title>
        <authorList>
            <person name="Lommer M."/>
            <person name="Specht M."/>
            <person name="Roy A.S."/>
            <person name="Kraemer L."/>
            <person name="Andreson R."/>
            <person name="Gutowska M.A."/>
            <person name="Wolf J."/>
            <person name="Bergner S.V."/>
            <person name="Schilhabel M.B."/>
            <person name="Klostermeier U.C."/>
            <person name="Beiko R.G."/>
            <person name="Rosenstiel P."/>
            <person name="Hippler M."/>
            <person name="Laroche J."/>
        </authorList>
    </citation>
    <scope>NUCLEOTIDE SEQUENCE [LARGE SCALE GENOMIC DNA]</scope>
    <source>
        <strain evidence="2 3">CCMP1005</strain>
    </source>
</reference>
<feature type="domain" description="DUF7640" evidence="1">
    <location>
        <begin position="3"/>
        <end position="108"/>
    </location>
</feature>
<evidence type="ECO:0000313" key="3">
    <source>
        <dbReference type="Proteomes" id="UP000266841"/>
    </source>
</evidence>
<protein>
    <recommendedName>
        <fullName evidence="1">DUF7640 domain-containing protein</fullName>
    </recommendedName>
</protein>
<dbReference type="OrthoDB" id="7867655at2759"/>
<evidence type="ECO:0000259" key="1">
    <source>
        <dbReference type="Pfam" id="PF24646"/>
    </source>
</evidence>
<evidence type="ECO:0000313" key="2">
    <source>
        <dbReference type="EMBL" id="EJK65548.1"/>
    </source>
</evidence>
<dbReference type="AlphaFoldDB" id="K0SH93"/>
<organism evidence="2 3">
    <name type="scientific">Thalassiosira oceanica</name>
    <name type="common">Marine diatom</name>
    <dbReference type="NCBI Taxonomy" id="159749"/>
    <lineage>
        <taxon>Eukaryota</taxon>
        <taxon>Sar</taxon>
        <taxon>Stramenopiles</taxon>
        <taxon>Ochrophyta</taxon>
        <taxon>Bacillariophyta</taxon>
        <taxon>Coscinodiscophyceae</taxon>
        <taxon>Thalassiosirophycidae</taxon>
        <taxon>Thalassiosirales</taxon>
        <taxon>Thalassiosiraceae</taxon>
        <taxon>Thalassiosira</taxon>
    </lineage>
</organism>
<dbReference type="PANTHER" id="PTHR22534:SF5">
    <property type="entry name" value="SRCR DOMAIN-CONTAINING PROTEIN"/>
    <property type="match status" value="1"/>
</dbReference>
<gene>
    <name evidence="2" type="ORF">THAOC_13576</name>
</gene>
<accession>K0SH93</accession>
<dbReference type="Proteomes" id="UP000266841">
    <property type="component" value="Unassembled WGS sequence"/>
</dbReference>
<dbReference type="InterPro" id="IPR056057">
    <property type="entry name" value="DUF7640"/>
</dbReference>
<name>K0SH93_THAOC</name>
<keyword evidence="3" id="KW-1185">Reference proteome</keyword>
<dbReference type="EMBL" id="AGNL01015693">
    <property type="protein sequence ID" value="EJK65548.1"/>
    <property type="molecule type" value="Genomic_DNA"/>
</dbReference>